<dbReference type="CDD" id="cd03820">
    <property type="entry name" value="GT4_AmsD-like"/>
    <property type="match status" value="1"/>
</dbReference>
<evidence type="ECO:0000259" key="1">
    <source>
        <dbReference type="Pfam" id="PF00534"/>
    </source>
</evidence>
<keyword evidence="4" id="KW-1185">Reference proteome</keyword>
<gene>
    <name evidence="3" type="ORF">P7122_07195</name>
</gene>
<sequence length="368" mass="41527">MSLNQYKKKKIAFVIGALTPGGAERVISTLSNGLIDDFDVTIITFKKSKPFYRLDEKIQVISCFDKIDKPTSVFGSIKLNYNILKKVTSIVKSEQIDLLIGFITSANIIATLAAKRNGIPSLISERNDPLKKDIPRFWLILRKLVYPKSDNLIVQTEKVKAIYTSMLNHKSITVLPNPISSDLSQLRKNEAKREKIILTVGRLNNDKRQDKLIKAVNELKLEGWKVIIIGKGPNKDKLNNLIESLNLSDQIEILSNIKNIHDYYMKASIFVFTSKAEGFPNALLEAMHFGLPCISTDCNYGPSDLITDGKDGFLVPVNDQSILVKKIDELIKDDKLKAQFSINAIETSLNYTSKKVTEKWKNVINQHF</sequence>
<evidence type="ECO:0000259" key="2">
    <source>
        <dbReference type="Pfam" id="PF13439"/>
    </source>
</evidence>
<evidence type="ECO:0000313" key="3">
    <source>
        <dbReference type="EMBL" id="MDG4715650.1"/>
    </source>
</evidence>
<name>A0ABT6G119_9FLAO</name>
<dbReference type="Gene3D" id="3.40.50.2000">
    <property type="entry name" value="Glycogen Phosphorylase B"/>
    <property type="match status" value="2"/>
</dbReference>
<reference evidence="3 4" key="1">
    <citation type="submission" date="2023-03" db="EMBL/GenBank/DDBJ databases">
        <title>Strain YYF002 represents a novel species in the genus Winogradskyella isolated from seawater.</title>
        <authorList>
            <person name="Fu Z.-Y."/>
        </authorList>
    </citation>
    <scope>NUCLEOTIDE SEQUENCE [LARGE SCALE GENOMIC DNA]</scope>
    <source>
        <strain evidence="3 4">YYF002</strain>
    </source>
</reference>
<dbReference type="GO" id="GO:0016757">
    <property type="term" value="F:glycosyltransferase activity"/>
    <property type="evidence" value="ECO:0007669"/>
    <property type="project" value="UniProtKB-KW"/>
</dbReference>
<organism evidence="3 4">
    <name type="scientific">Winogradskyella marincola</name>
    <dbReference type="NCBI Taxonomy" id="3037795"/>
    <lineage>
        <taxon>Bacteria</taxon>
        <taxon>Pseudomonadati</taxon>
        <taxon>Bacteroidota</taxon>
        <taxon>Flavobacteriia</taxon>
        <taxon>Flavobacteriales</taxon>
        <taxon>Flavobacteriaceae</taxon>
        <taxon>Winogradskyella</taxon>
    </lineage>
</organism>
<dbReference type="Pfam" id="PF00534">
    <property type="entry name" value="Glycos_transf_1"/>
    <property type="match status" value="1"/>
</dbReference>
<dbReference type="Proteomes" id="UP001529085">
    <property type="component" value="Unassembled WGS sequence"/>
</dbReference>
<proteinExistence type="predicted"/>
<keyword evidence="3" id="KW-0808">Transferase</keyword>
<feature type="domain" description="Glycosyl transferase family 1" evidence="1">
    <location>
        <begin position="189"/>
        <end position="346"/>
    </location>
</feature>
<dbReference type="InterPro" id="IPR001296">
    <property type="entry name" value="Glyco_trans_1"/>
</dbReference>
<dbReference type="PANTHER" id="PTHR12526:SF630">
    <property type="entry name" value="GLYCOSYLTRANSFERASE"/>
    <property type="match status" value="1"/>
</dbReference>
<feature type="domain" description="Glycosyltransferase subfamily 4-like N-terminal" evidence="2">
    <location>
        <begin position="20"/>
        <end position="181"/>
    </location>
</feature>
<dbReference type="EMBL" id="JARSBN010000003">
    <property type="protein sequence ID" value="MDG4715650.1"/>
    <property type="molecule type" value="Genomic_DNA"/>
</dbReference>
<dbReference type="EC" id="2.4.-.-" evidence="3"/>
<keyword evidence="3" id="KW-0328">Glycosyltransferase</keyword>
<dbReference type="PANTHER" id="PTHR12526">
    <property type="entry name" value="GLYCOSYLTRANSFERASE"/>
    <property type="match status" value="1"/>
</dbReference>
<evidence type="ECO:0000313" key="4">
    <source>
        <dbReference type="Proteomes" id="UP001529085"/>
    </source>
</evidence>
<accession>A0ABT6G119</accession>
<dbReference type="InterPro" id="IPR028098">
    <property type="entry name" value="Glyco_trans_4-like_N"/>
</dbReference>
<dbReference type="SUPFAM" id="SSF53756">
    <property type="entry name" value="UDP-Glycosyltransferase/glycogen phosphorylase"/>
    <property type="match status" value="1"/>
</dbReference>
<dbReference type="RefSeq" id="WP_278005105.1">
    <property type="nucleotide sequence ID" value="NZ_JARSBN010000003.1"/>
</dbReference>
<comment type="caution">
    <text evidence="3">The sequence shown here is derived from an EMBL/GenBank/DDBJ whole genome shotgun (WGS) entry which is preliminary data.</text>
</comment>
<dbReference type="Pfam" id="PF13439">
    <property type="entry name" value="Glyco_transf_4"/>
    <property type="match status" value="1"/>
</dbReference>
<protein>
    <submittedName>
        <fullName evidence="3">Glycosyltransferase family 4 protein</fullName>
        <ecNumber evidence="3">2.4.-.-</ecNumber>
    </submittedName>
</protein>